<organism evidence="8 10">
    <name type="scientific">Aphanomyces astaci</name>
    <name type="common">Crayfish plague agent</name>
    <dbReference type="NCBI Taxonomy" id="112090"/>
    <lineage>
        <taxon>Eukaryota</taxon>
        <taxon>Sar</taxon>
        <taxon>Stramenopiles</taxon>
        <taxon>Oomycota</taxon>
        <taxon>Saprolegniomycetes</taxon>
        <taxon>Saprolegniales</taxon>
        <taxon>Verrucalvaceae</taxon>
        <taxon>Aphanomyces</taxon>
    </lineage>
</organism>
<feature type="transmembrane region" description="Helical" evidence="5">
    <location>
        <begin position="361"/>
        <end position="381"/>
    </location>
</feature>
<dbReference type="InterPro" id="IPR013057">
    <property type="entry name" value="AA_transpt_TM"/>
</dbReference>
<dbReference type="AlphaFoldDB" id="A0A397E4B9"/>
<evidence type="ECO:0000256" key="5">
    <source>
        <dbReference type="SAM" id="Phobius"/>
    </source>
</evidence>
<dbReference type="VEuPathDB" id="FungiDB:H257_08980"/>
<evidence type="ECO:0000256" key="1">
    <source>
        <dbReference type="ARBA" id="ARBA00004141"/>
    </source>
</evidence>
<dbReference type="Proteomes" id="UP000286510">
    <property type="component" value="Unassembled WGS sequence"/>
</dbReference>
<evidence type="ECO:0000259" key="6">
    <source>
        <dbReference type="Pfam" id="PF01490"/>
    </source>
</evidence>
<proteinExistence type="predicted"/>
<dbReference type="GO" id="GO:0016020">
    <property type="term" value="C:membrane"/>
    <property type="evidence" value="ECO:0007669"/>
    <property type="project" value="UniProtKB-SubCell"/>
</dbReference>
<feature type="domain" description="Amino acid transporter transmembrane" evidence="6">
    <location>
        <begin position="39"/>
        <end position="417"/>
    </location>
</feature>
<feature type="transmembrane region" description="Helical" evidence="5">
    <location>
        <begin position="245"/>
        <end position="272"/>
    </location>
</feature>
<evidence type="ECO:0000313" key="10">
    <source>
        <dbReference type="Proteomes" id="UP000266643"/>
    </source>
</evidence>
<feature type="transmembrane region" description="Helical" evidence="5">
    <location>
        <begin position="114"/>
        <end position="136"/>
    </location>
</feature>
<feature type="transmembrane region" description="Helical" evidence="5">
    <location>
        <begin position="216"/>
        <end position="233"/>
    </location>
</feature>
<comment type="caution">
    <text evidence="8">The sequence shown here is derived from an EMBL/GenBank/DDBJ whole genome shotgun (WGS) entry which is preliminary data.</text>
</comment>
<keyword evidence="4 5" id="KW-0472">Membrane</keyword>
<dbReference type="PANTHER" id="PTHR22950">
    <property type="entry name" value="AMINO ACID TRANSPORTER"/>
    <property type="match status" value="1"/>
</dbReference>
<dbReference type="Pfam" id="PF01490">
    <property type="entry name" value="Aa_trans"/>
    <property type="match status" value="1"/>
</dbReference>
<keyword evidence="3 5" id="KW-1133">Transmembrane helix</keyword>
<dbReference type="EMBL" id="QUTF01007720">
    <property type="protein sequence ID" value="RHZ39370.1"/>
    <property type="molecule type" value="Genomic_DNA"/>
</dbReference>
<feature type="transmembrane region" description="Helical" evidence="5">
    <location>
        <begin position="71"/>
        <end position="93"/>
    </location>
</feature>
<evidence type="ECO:0000256" key="4">
    <source>
        <dbReference type="ARBA" id="ARBA00023136"/>
    </source>
</evidence>
<dbReference type="GO" id="GO:0015179">
    <property type="term" value="F:L-amino acid transmembrane transporter activity"/>
    <property type="evidence" value="ECO:0007669"/>
    <property type="project" value="TreeGrafter"/>
</dbReference>
<reference evidence="10 11" key="1">
    <citation type="submission" date="2018-08" db="EMBL/GenBank/DDBJ databases">
        <title>Aphanomyces genome sequencing and annotation.</title>
        <authorList>
            <person name="Minardi D."/>
            <person name="Oidtmann B."/>
            <person name="Van Der Giezen M."/>
            <person name="Studholme D.J."/>
        </authorList>
    </citation>
    <scope>NUCLEOTIDE SEQUENCE [LARGE SCALE GENOMIC DNA]</scope>
    <source>
        <strain evidence="8 10">D2</strain>
        <strain evidence="9 12">FDL457</strain>
        <strain evidence="7 11">Si</strain>
    </source>
</reference>
<dbReference type="PANTHER" id="PTHR22950:SF702">
    <property type="entry name" value="AMINO ACID TRANSPORTER PROTEIN"/>
    <property type="match status" value="1"/>
</dbReference>
<name>A0A397E4B9_APHAT</name>
<dbReference type="Proteomes" id="UP000283543">
    <property type="component" value="Unassembled WGS sequence"/>
</dbReference>
<feature type="transmembrane region" description="Helical" evidence="5">
    <location>
        <begin position="331"/>
        <end position="349"/>
    </location>
</feature>
<sequence length="419" mass="45724">MPPTDVVEGVPLLVVKPHAASLDKLVQSKSPTSTNTNNQGSVFSSYVGILCAMLGAGIMTLPSTISAMTPAFGVGLLFVTGLLAFASLRCLCLSADVTGLYSYEHLSTRFFPPILQWMLRVLTLVPCFGACVMYMIVAMDMLLPFVGISRPLLCAAYAVLAYPLCLLDSFHALQYSNTVVIFCIFYITGVLVHHAWGKPWPDQSTLPITSVTWAGLAYAIPIQTFSFCCHFNYMRVYGELQHKPLVSTITWLVIGSAFLIYGTYSVAGYIVFQGLPPHDILTGFPISDASVTGVRLALAMCMWCKMPLAYQPIRDVAEVVCLPYLAPLTKWPFRVPFTGAFLLMAYGVAVTAEDLSVVMDWIGATDGILVAFVVPGLFLYAATKEYQDKLPSYASMLALSMACVGLVLTTFTVYRLVFE</sequence>
<evidence type="ECO:0000256" key="3">
    <source>
        <dbReference type="ARBA" id="ARBA00022989"/>
    </source>
</evidence>
<feature type="transmembrane region" description="Helical" evidence="5">
    <location>
        <begin position="179"/>
        <end position="196"/>
    </location>
</feature>
<accession>A0A397E4B9</accession>
<gene>
    <name evidence="9" type="ORF">DYB26_014231</name>
    <name evidence="8" type="ORF">DYB30_001716</name>
    <name evidence="7" type="ORF">DYB34_005764</name>
</gene>
<feature type="transmembrane region" description="Helical" evidence="5">
    <location>
        <begin position="43"/>
        <end position="65"/>
    </location>
</feature>
<feature type="transmembrane region" description="Helical" evidence="5">
    <location>
        <begin position="393"/>
        <end position="417"/>
    </location>
</feature>
<evidence type="ECO:0000313" key="8">
    <source>
        <dbReference type="EMBL" id="RHY72311.1"/>
    </source>
</evidence>
<protein>
    <recommendedName>
        <fullName evidence="6">Amino acid transporter transmembrane domain-containing protein</fullName>
    </recommendedName>
</protein>
<evidence type="ECO:0000313" key="9">
    <source>
        <dbReference type="EMBL" id="RHZ39370.1"/>
    </source>
</evidence>
<dbReference type="Proteomes" id="UP000266643">
    <property type="component" value="Unassembled WGS sequence"/>
</dbReference>
<keyword evidence="2 5" id="KW-0812">Transmembrane</keyword>
<dbReference type="EMBL" id="QUTD01003580">
    <property type="protein sequence ID" value="RHY72311.1"/>
    <property type="molecule type" value="Genomic_DNA"/>
</dbReference>
<evidence type="ECO:0000313" key="11">
    <source>
        <dbReference type="Proteomes" id="UP000283543"/>
    </source>
</evidence>
<evidence type="ECO:0000313" key="12">
    <source>
        <dbReference type="Proteomes" id="UP000286510"/>
    </source>
</evidence>
<evidence type="ECO:0000313" key="7">
    <source>
        <dbReference type="EMBL" id="RHY41664.1"/>
    </source>
</evidence>
<evidence type="ECO:0000256" key="2">
    <source>
        <dbReference type="ARBA" id="ARBA00022692"/>
    </source>
</evidence>
<dbReference type="EMBL" id="QUTB01008810">
    <property type="protein sequence ID" value="RHY41664.1"/>
    <property type="molecule type" value="Genomic_DNA"/>
</dbReference>
<comment type="subcellular location">
    <subcellularLocation>
        <location evidence="1">Membrane</location>
        <topology evidence="1">Multi-pass membrane protein</topology>
    </subcellularLocation>
</comment>
<feature type="transmembrane region" description="Helical" evidence="5">
    <location>
        <begin position="148"/>
        <end position="167"/>
    </location>
</feature>